<protein>
    <submittedName>
        <fullName evidence="3">ElaB/YqjD/DUF883 family membrane-anchored ribosome-binding protein</fullName>
    </submittedName>
</protein>
<proteinExistence type="predicted"/>
<comment type="caution">
    <text evidence="3">The sequence shown here is derived from an EMBL/GenBank/DDBJ whole genome shotgun (WGS) entry which is preliminary data.</text>
</comment>
<feature type="transmembrane region" description="Helical" evidence="1">
    <location>
        <begin position="56"/>
        <end position="74"/>
    </location>
</feature>
<keyword evidence="4" id="KW-1185">Reference proteome</keyword>
<evidence type="ECO:0000259" key="2">
    <source>
        <dbReference type="Pfam" id="PF26273"/>
    </source>
</evidence>
<organism evidence="3 4">
    <name type="scientific">Microbacterium murale</name>
    <dbReference type="NCBI Taxonomy" id="1081040"/>
    <lineage>
        <taxon>Bacteria</taxon>
        <taxon>Bacillati</taxon>
        <taxon>Actinomycetota</taxon>
        <taxon>Actinomycetes</taxon>
        <taxon>Micrococcales</taxon>
        <taxon>Microbacteriaceae</taxon>
        <taxon>Microbacterium</taxon>
    </lineage>
</organism>
<sequence>MSVSRVMRRLLRLRTVVHMTESDESSKKKPGLGVALGIAIGLPIGAGAGMLLFDNVGVGAALGLALGVALGAAWESSGRGEKSE</sequence>
<keyword evidence="1" id="KW-0472">Membrane</keyword>
<name>A0ABU0P4W4_9MICO</name>
<keyword evidence="1" id="KW-1133">Transmembrane helix</keyword>
<dbReference type="Pfam" id="PF26273">
    <property type="entry name" value="Gly_zipper"/>
    <property type="match status" value="1"/>
</dbReference>
<gene>
    <name evidence="3" type="ORF">QFZ46_000533</name>
</gene>
<dbReference type="InterPro" id="IPR058598">
    <property type="entry name" value="Gly_zipper-like_dom"/>
</dbReference>
<evidence type="ECO:0000256" key="1">
    <source>
        <dbReference type="SAM" id="Phobius"/>
    </source>
</evidence>
<evidence type="ECO:0000313" key="4">
    <source>
        <dbReference type="Proteomes" id="UP001239085"/>
    </source>
</evidence>
<evidence type="ECO:0000313" key="3">
    <source>
        <dbReference type="EMBL" id="MDQ0642373.1"/>
    </source>
</evidence>
<feature type="domain" description="Glycine zipper-like" evidence="2">
    <location>
        <begin position="24"/>
        <end position="75"/>
    </location>
</feature>
<dbReference type="EMBL" id="JAUSXK010000001">
    <property type="protein sequence ID" value="MDQ0642373.1"/>
    <property type="molecule type" value="Genomic_DNA"/>
</dbReference>
<accession>A0ABU0P4W4</accession>
<keyword evidence="1" id="KW-0812">Transmembrane</keyword>
<dbReference type="Proteomes" id="UP001239085">
    <property type="component" value="Unassembled WGS sequence"/>
</dbReference>
<feature type="transmembrane region" description="Helical" evidence="1">
    <location>
        <begin position="32"/>
        <end position="50"/>
    </location>
</feature>
<reference evidence="3 4" key="1">
    <citation type="submission" date="2023-07" db="EMBL/GenBank/DDBJ databases">
        <title>Comparative genomics of wheat-associated soil bacteria to identify genetic determinants of phenazine resistance.</title>
        <authorList>
            <person name="Mouncey N."/>
        </authorList>
    </citation>
    <scope>NUCLEOTIDE SEQUENCE [LARGE SCALE GENOMIC DNA]</scope>
    <source>
        <strain evidence="3 4">W2I7</strain>
    </source>
</reference>